<accession>A0A0H3IFL3</accession>
<dbReference type="RefSeq" id="WP_024265565.1">
    <property type="nucleotide sequence ID" value="NC_011916.1"/>
</dbReference>
<dbReference type="Pfam" id="PF13365">
    <property type="entry name" value="Trypsin_2"/>
    <property type="match status" value="1"/>
</dbReference>
<name>A0A0H3IFL3_CAUVN</name>
<sequence>MVSKQDIEAAIRADPVRAEEALLALQFGDQAPVTLEAAKPVAQLHGMSVEGVLALQLENRQLLEAYALALAARGIACGPVLEPEAAPEDQRIQNPGALERIGKAACRIVRGDHISGSGCLIGPSLVLTAWHVIASGAPDTVDPVREKISVILADGFRYSVSDVQRYLSPCTSEEFASHFPANDAAFADRHDVALLKLRRPEGMRFKFLRVPDAPPPLRRRAGLFVLDFPDGHARGWGMGHVTPINGIQARVQHDSDSDGGSSGAACLNTHYELIGIHQGRWPPARRLVPLARFHEPLVTQVRADIAPSFLWSLTDDLRGPLVIGRDLFFEGLAEASRPGARVRGLRVLRMNPSAGTTGLSFSATLLKTMLDRDRSRHVLIRIGFDQAQQDLLGAIRQKALDAGLQLPAEDVPFGMRAGDTTPEAAVGDQARRLALALDQAIQASGPDRLLWVFFENPAAGLIDSERMAFEAFVSAALKQPALRLVIAGFETISTPGGDEFSDAEAATGAGAPGLVIEYVGHFSRQEVKTLIQRADEALGLALGDTGVDFILNAALAGIPSQNDHVDLAHSVEVAARLTERLVDWRNTQEAGR</sequence>
<dbReference type="KEGG" id="ccs:CCNA_03886"/>
<dbReference type="Gene3D" id="2.40.10.10">
    <property type="entry name" value="Trypsin-like serine proteases"/>
    <property type="match status" value="2"/>
</dbReference>
<dbReference type="InterPro" id="IPR009003">
    <property type="entry name" value="Peptidase_S1_PA"/>
</dbReference>
<dbReference type="InterPro" id="IPR043504">
    <property type="entry name" value="Peptidase_S1_PA_chymotrypsin"/>
</dbReference>
<organism evidence="1 2">
    <name type="scientific">Caulobacter vibrioides (strain NA1000 / CB15N)</name>
    <name type="common">Caulobacter crescentus</name>
    <dbReference type="NCBI Taxonomy" id="565050"/>
    <lineage>
        <taxon>Bacteria</taxon>
        <taxon>Pseudomonadati</taxon>
        <taxon>Pseudomonadota</taxon>
        <taxon>Alphaproteobacteria</taxon>
        <taxon>Caulobacterales</taxon>
        <taxon>Caulobacteraceae</taxon>
        <taxon>Caulobacter</taxon>
    </lineage>
</organism>
<proteinExistence type="predicted"/>
<dbReference type="SUPFAM" id="SSF50494">
    <property type="entry name" value="Trypsin-like serine proteases"/>
    <property type="match status" value="1"/>
</dbReference>
<dbReference type="GeneID" id="17829421"/>
<evidence type="ECO:0000313" key="1">
    <source>
        <dbReference type="EMBL" id="AGJ94600.2"/>
    </source>
</evidence>
<dbReference type="AlphaFoldDB" id="A0A0H3IFL3"/>
<dbReference type="HOGENOM" id="CLU_452491_0_0_5"/>
<dbReference type="Proteomes" id="UP000001364">
    <property type="component" value="Chromosome"/>
</dbReference>
<dbReference type="RefSeq" id="YP_008877601.2">
    <property type="nucleotide sequence ID" value="NC_011916.1"/>
</dbReference>
<gene>
    <name evidence="1" type="ordered locus">CCNA_03886</name>
</gene>
<keyword evidence="2" id="KW-1185">Reference proteome</keyword>
<reference evidence="1 2" key="1">
    <citation type="journal article" date="2010" name="J. Bacteriol.">
        <title>The genetic basis of laboratory adaptation in Caulobacter crescentus.</title>
        <authorList>
            <person name="Marks M.E."/>
            <person name="Castro-Rojas C.M."/>
            <person name="Teiling C."/>
            <person name="Du L."/>
            <person name="Kapatral V."/>
            <person name="Walunas T.L."/>
            <person name="Crosson S."/>
        </authorList>
    </citation>
    <scope>NUCLEOTIDE SEQUENCE [LARGE SCALE GENOMIC DNA]</scope>
    <source>
        <strain evidence="2">NA1000 / CB15N</strain>
    </source>
</reference>
<protein>
    <submittedName>
        <fullName evidence="1">Trypsin-like peptidase domain family protein</fullName>
    </submittedName>
</protein>
<dbReference type="OrthoDB" id="500593at2"/>
<evidence type="ECO:0000313" key="2">
    <source>
        <dbReference type="Proteomes" id="UP000001364"/>
    </source>
</evidence>
<dbReference type="EMBL" id="CP001340">
    <property type="protein sequence ID" value="AGJ94600.2"/>
    <property type="molecule type" value="Genomic_DNA"/>
</dbReference>